<organism evidence="3 4">
    <name type="scientific">Acinetobacter schindleri CIP 107287</name>
    <dbReference type="NCBI Taxonomy" id="1217988"/>
    <lineage>
        <taxon>Bacteria</taxon>
        <taxon>Pseudomonadati</taxon>
        <taxon>Pseudomonadota</taxon>
        <taxon>Gammaproteobacteria</taxon>
        <taxon>Moraxellales</taxon>
        <taxon>Moraxellaceae</taxon>
        <taxon>Acinetobacter</taxon>
    </lineage>
</organism>
<evidence type="ECO:0000256" key="1">
    <source>
        <dbReference type="ARBA" id="ARBA00023125"/>
    </source>
</evidence>
<protein>
    <recommendedName>
        <fullName evidence="2">HTH araC/xylS-type domain-containing protein</fullName>
    </recommendedName>
</protein>
<dbReference type="RefSeq" id="WP_004897275.1">
    <property type="nucleotide sequence ID" value="NZ_KB849586.1"/>
</dbReference>
<dbReference type="Gene3D" id="1.10.10.60">
    <property type="entry name" value="Homeodomain-like"/>
    <property type="match status" value="1"/>
</dbReference>
<evidence type="ECO:0000313" key="4">
    <source>
        <dbReference type="Proteomes" id="UP000018440"/>
    </source>
</evidence>
<dbReference type="GO" id="GO:0003700">
    <property type="term" value="F:DNA-binding transcription factor activity"/>
    <property type="evidence" value="ECO:0007669"/>
    <property type="project" value="InterPro"/>
</dbReference>
<reference evidence="3 4" key="1">
    <citation type="submission" date="2013-02" db="EMBL/GenBank/DDBJ databases">
        <title>The Genome Sequence of Acinetobacter schindleri CIP 107287.</title>
        <authorList>
            <consortium name="The Broad Institute Genome Sequencing Platform"/>
            <consortium name="The Broad Institute Genome Sequencing Center for Infectious Disease"/>
            <person name="Cerqueira G."/>
            <person name="Feldgarden M."/>
            <person name="Courvalin P."/>
            <person name="Perichon B."/>
            <person name="Grillot-Courvalin C."/>
            <person name="Clermont D."/>
            <person name="Rocha E."/>
            <person name="Yoon E.-J."/>
            <person name="Nemec A."/>
            <person name="Walker B."/>
            <person name="Young S.K."/>
            <person name="Zeng Q."/>
            <person name="Gargeya S."/>
            <person name="Fitzgerald M."/>
            <person name="Haas B."/>
            <person name="Abouelleil A."/>
            <person name="Alvarado L."/>
            <person name="Arachchi H.M."/>
            <person name="Berlin A.M."/>
            <person name="Chapman S.B."/>
            <person name="Dewar J."/>
            <person name="Goldberg J."/>
            <person name="Griggs A."/>
            <person name="Gujja S."/>
            <person name="Hansen M."/>
            <person name="Howarth C."/>
            <person name="Imamovic A."/>
            <person name="Larimer J."/>
            <person name="McCowan C."/>
            <person name="Murphy C."/>
            <person name="Neiman D."/>
            <person name="Pearson M."/>
            <person name="Priest M."/>
            <person name="Roberts A."/>
            <person name="Saif S."/>
            <person name="Shea T."/>
            <person name="Sisk P."/>
            <person name="Sykes S."/>
            <person name="Wortman J."/>
            <person name="Nusbaum C."/>
            <person name="Birren B."/>
        </authorList>
    </citation>
    <scope>NUCLEOTIDE SEQUENCE [LARGE SCALE GENOMIC DNA]</scope>
    <source>
        <strain evidence="3 4">CIP 107287</strain>
    </source>
</reference>
<evidence type="ECO:0000313" key="3">
    <source>
        <dbReference type="EMBL" id="ENV45932.1"/>
    </source>
</evidence>
<dbReference type="InterPro" id="IPR032687">
    <property type="entry name" value="AraC-type_N"/>
</dbReference>
<dbReference type="Pfam" id="PF12833">
    <property type="entry name" value="HTH_18"/>
    <property type="match status" value="1"/>
</dbReference>
<proteinExistence type="predicted"/>
<dbReference type="InterPro" id="IPR018060">
    <property type="entry name" value="HTH_AraC"/>
</dbReference>
<accession>N8ZA13</accession>
<dbReference type="HOGENOM" id="CLU_047522_1_0_6"/>
<dbReference type="PANTHER" id="PTHR47894:SF1">
    <property type="entry name" value="HTH-TYPE TRANSCRIPTIONAL REGULATOR VQSM"/>
    <property type="match status" value="1"/>
</dbReference>
<dbReference type="SMART" id="SM00342">
    <property type="entry name" value="HTH_ARAC"/>
    <property type="match status" value="1"/>
</dbReference>
<dbReference type="PROSITE" id="PS01124">
    <property type="entry name" value="HTH_ARAC_FAMILY_2"/>
    <property type="match status" value="1"/>
</dbReference>
<dbReference type="GO" id="GO:0000976">
    <property type="term" value="F:transcription cis-regulatory region binding"/>
    <property type="evidence" value="ECO:0007669"/>
    <property type="project" value="TreeGrafter"/>
</dbReference>
<evidence type="ECO:0000259" key="2">
    <source>
        <dbReference type="PROSITE" id="PS01124"/>
    </source>
</evidence>
<gene>
    <name evidence="3" type="ORF">F955_00079</name>
</gene>
<dbReference type="EMBL" id="APPQ01000010">
    <property type="protein sequence ID" value="ENV45932.1"/>
    <property type="molecule type" value="Genomic_DNA"/>
</dbReference>
<dbReference type="Pfam" id="PF12625">
    <property type="entry name" value="Arabinose_bd"/>
    <property type="match status" value="1"/>
</dbReference>
<dbReference type="GO" id="GO:0005829">
    <property type="term" value="C:cytosol"/>
    <property type="evidence" value="ECO:0007669"/>
    <property type="project" value="TreeGrafter"/>
</dbReference>
<sequence>MSQLKNYTGSVYGGLGHLLKAYCETKNIEIPEQLQQVQNLERFDYVIWRDLLEDLNRLNPKTGLGLEIAEHVQPKHLGIIAYLALSCENLGEALARYHDFHRLIYDGSPLVVEFNPPYASIRWEAPEPNPTQLTDEIAIALMVQFHKLFLSGEDLNLHEVHFVNTAPKNIMVYEQYFRCKVRFDQPKTQLLLPVTEAFKPLRTGDHTLQQLLLQQAQALLDKLPNSTQLDQRLQHAILTGLQKNQYQIDFIAGKLGVSVRQLQRHLQQQNATFQERVQEVRFMLATEYLKDPHLSLQEIALLLCYSEQSAFQRALALLHKDLKCKAPLIEPNLRRNLGKWAT</sequence>
<dbReference type="Proteomes" id="UP000018440">
    <property type="component" value="Unassembled WGS sequence"/>
</dbReference>
<comment type="caution">
    <text evidence="3">The sequence shown here is derived from an EMBL/GenBank/DDBJ whole genome shotgun (WGS) entry which is preliminary data.</text>
</comment>
<feature type="domain" description="HTH araC/xylS-type" evidence="2">
    <location>
        <begin position="231"/>
        <end position="315"/>
    </location>
</feature>
<dbReference type="PATRIC" id="fig|1217988.3.peg.72"/>
<name>N8ZA13_9GAMM</name>
<dbReference type="PANTHER" id="PTHR47894">
    <property type="entry name" value="HTH-TYPE TRANSCRIPTIONAL REGULATOR GADX"/>
    <property type="match status" value="1"/>
</dbReference>
<dbReference type="AlphaFoldDB" id="N8ZA13"/>
<keyword evidence="1" id="KW-0238">DNA-binding</keyword>